<evidence type="ECO:0000256" key="1">
    <source>
        <dbReference type="SAM" id="MobiDB-lite"/>
    </source>
</evidence>
<evidence type="ECO:0000313" key="2">
    <source>
        <dbReference type="EMBL" id="GAA4995351.1"/>
    </source>
</evidence>
<proteinExistence type="predicted"/>
<accession>A0ABP9IDN4</accession>
<protein>
    <submittedName>
        <fullName evidence="2">Uncharacterized protein</fullName>
    </submittedName>
</protein>
<gene>
    <name evidence="2" type="ORF">GCM10023205_80550</name>
</gene>
<keyword evidence="3" id="KW-1185">Reference proteome</keyword>
<reference evidence="3" key="1">
    <citation type="journal article" date="2019" name="Int. J. Syst. Evol. Microbiol.">
        <title>The Global Catalogue of Microorganisms (GCM) 10K type strain sequencing project: providing services to taxonomists for standard genome sequencing and annotation.</title>
        <authorList>
            <consortium name="The Broad Institute Genomics Platform"/>
            <consortium name="The Broad Institute Genome Sequencing Center for Infectious Disease"/>
            <person name="Wu L."/>
            <person name="Ma J."/>
        </authorList>
    </citation>
    <scope>NUCLEOTIDE SEQUENCE [LARGE SCALE GENOMIC DNA]</scope>
    <source>
        <strain evidence="3">JCM 17986</strain>
    </source>
</reference>
<organism evidence="2 3">
    <name type="scientific">Yinghuangia aomiensis</name>
    <dbReference type="NCBI Taxonomy" id="676205"/>
    <lineage>
        <taxon>Bacteria</taxon>
        <taxon>Bacillati</taxon>
        <taxon>Actinomycetota</taxon>
        <taxon>Actinomycetes</taxon>
        <taxon>Kitasatosporales</taxon>
        <taxon>Streptomycetaceae</taxon>
        <taxon>Yinghuangia</taxon>
    </lineage>
</organism>
<evidence type="ECO:0000313" key="3">
    <source>
        <dbReference type="Proteomes" id="UP001500466"/>
    </source>
</evidence>
<sequence>MAGRNVQIRWGFQPFRVELASSAEAPRALPATGIVGDFGGTGDAADTRGDQGKATGGGEPPQPPPVRLGPDGRRSEAHR</sequence>
<feature type="compositionally biased region" description="Basic and acidic residues" evidence="1">
    <location>
        <begin position="70"/>
        <end position="79"/>
    </location>
</feature>
<dbReference type="Proteomes" id="UP001500466">
    <property type="component" value="Unassembled WGS sequence"/>
</dbReference>
<dbReference type="EMBL" id="BAABHS010000056">
    <property type="protein sequence ID" value="GAA4995351.1"/>
    <property type="molecule type" value="Genomic_DNA"/>
</dbReference>
<name>A0ABP9IDN4_9ACTN</name>
<feature type="region of interest" description="Disordered" evidence="1">
    <location>
        <begin position="23"/>
        <end position="79"/>
    </location>
</feature>
<comment type="caution">
    <text evidence="2">The sequence shown here is derived from an EMBL/GenBank/DDBJ whole genome shotgun (WGS) entry which is preliminary data.</text>
</comment>